<dbReference type="RefSeq" id="XP_018244058.1">
    <property type="nucleotide sequence ID" value="XM_018399808.1"/>
</dbReference>
<dbReference type="EMBL" id="DS231703">
    <property type="protein sequence ID" value="KNB06013.1"/>
    <property type="molecule type" value="Genomic_DNA"/>
</dbReference>
<reference evidence="1" key="1">
    <citation type="submission" date="2007-04" db="EMBL/GenBank/DDBJ databases">
        <authorList>
            <consortium name="The Broad Institute Genome Sequencing Platform"/>
            <person name="Birren B."/>
            <person name="Lander E."/>
            <person name="Galagan J."/>
            <person name="Nusbaum C."/>
            <person name="Devon K."/>
            <person name="Ma L.-J."/>
            <person name="Jaffe D."/>
            <person name="Butler J."/>
            <person name="Alvarez P."/>
            <person name="Gnerre S."/>
            <person name="Grabherr M."/>
            <person name="Kleber M."/>
            <person name="Mauceli E."/>
            <person name="Brockman W."/>
            <person name="MacCallum I.A."/>
            <person name="Young S."/>
            <person name="LaButti K."/>
            <person name="DeCaprio D."/>
            <person name="Crawford M."/>
            <person name="Koehrsen M."/>
            <person name="Engels R."/>
            <person name="Montgomery P."/>
            <person name="Pearson M."/>
            <person name="Howarth C."/>
            <person name="Larson L."/>
            <person name="White J."/>
            <person name="O'Leary S."/>
            <person name="Kodira C."/>
            <person name="Zeng Q."/>
            <person name="Yandava C."/>
            <person name="Alvarado L."/>
            <person name="Kistler C."/>
            <person name="Shim W.-B."/>
            <person name="Kang S."/>
            <person name="Woloshuk C."/>
        </authorList>
    </citation>
    <scope>NUCLEOTIDE SEQUENCE</scope>
    <source>
        <strain evidence="1">4287</strain>
    </source>
</reference>
<protein>
    <submittedName>
        <fullName evidence="1">Uncharacterized protein</fullName>
    </submittedName>
</protein>
<dbReference type="KEGG" id="fox:FOXG_19572"/>
<gene>
    <name evidence="1" type="ORF">FOXG_19572</name>
</gene>
<proteinExistence type="predicted"/>
<dbReference type="GeneID" id="28960278"/>
<dbReference type="AlphaFoldDB" id="A0A0J9V4C5"/>
<evidence type="ECO:0000313" key="2">
    <source>
        <dbReference type="Proteomes" id="UP000009097"/>
    </source>
</evidence>
<dbReference type="Proteomes" id="UP000009097">
    <property type="component" value="Unassembled WGS sequence"/>
</dbReference>
<reference evidence="1" key="2">
    <citation type="journal article" date="2010" name="Nature">
        <title>Comparative genomics reveals mobile pathogenicity chromosomes in Fusarium.</title>
        <authorList>
            <person name="Ma L.J."/>
            <person name="van der Does H.C."/>
            <person name="Borkovich K.A."/>
            <person name="Coleman J.J."/>
            <person name="Daboussi M.J."/>
            <person name="Di Pietro A."/>
            <person name="Dufresne M."/>
            <person name="Freitag M."/>
            <person name="Grabherr M."/>
            <person name="Henrissat B."/>
            <person name="Houterman P.M."/>
            <person name="Kang S."/>
            <person name="Shim W.B."/>
            <person name="Woloshuk C."/>
            <person name="Xie X."/>
            <person name="Xu J.R."/>
            <person name="Antoniw J."/>
            <person name="Baker S.E."/>
            <person name="Bluhm B.H."/>
            <person name="Breakspear A."/>
            <person name="Brown D.W."/>
            <person name="Butchko R.A."/>
            <person name="Chapman S."/>
            <person name="Coulson R."/>
            <person name="Coutinho P.M."/>
            <person name="Danchin E.G."/>
            <person name="Diener A."/>
            <person name="Gale L.R."/>
            <person name="Gardiner D.M."/>
            <person name="Goff S."/>
            <person name="Hammond-Kosack K.E."/>
            <person name="Hilburn K."/>
            <person name="Hua-Van A."/>
            <person name="Jonkers W."/>
            <person name="Kazan K."/>
            <person name="Kodira C.D."/>
            <person name="Koehrsen M."/>
            <person name="Kumar L."/>
            <person name="Lee Y.H."/>
            <person name="Li L."/>
            <person name="Manners J.M."/>
            <person name="Miranda-Saavedra D."/>
            <person name="Mukherjee M."/>
            <person name="Park G."/>
            <person name="Park J."/>
            <person name="Park S.Y."/>
            <person name="Proctor R.H."/>
            <person name="Regev A."/>
            <person name="Ruiz-Roldan M.C."/>
            <person name="Sain D."/>
            <person name="Sakthikumar S."/>
            <person name="Sykes S."/>
            <person name="Schwartz D.C."/>
            <person name="Turgeon B.G."/>
            <person name="Wapinski I."/>
            <person name="Yoder O."/>
            <person name="Young S."/>
            <person name="Zeng Q."/>
            <person name="Zhou S."/>
            <person name="Galagan J."/>
            <person name="Cuomo C.A."/>
            <person name="Kistler H.C."/>
            <person name="Rep M."/>
        </authorList>
    </citation>
    <scope>NUCLEOTIDE SEQUENCE [LARGE SCALE GENOMIC DNA]</scope>
    <source>
        <strain evidence="1">4287</strain>
    </source>
</reference>
<accession>A0A0J9V4C5</accession>
<name>A0A0J9V4C5_FUSO4</name>
<dbReference type="VEuPathDB" id="FungiDB:FOXG_19572"/>
<sequence>MVSSFDCYALVGYVNVIANDNLSCNHCSMSSPFTFQIFSDIIKIYQVVRASTVSSVRIIWRLMLLQALTRPSLPFGHERVTGSSQRSSTMRRVSWCERHTVFGRVAYTM</sequence>
<evidence type="ECO:0000313" key="1">
    <source>
        <dbReference type="EMBL" id="KNB06013.1"/>
    </source>
</evidence>
<organism evidence="1 2">
    <name type="scientific">Fusarium oxysporum f. sp. lycopersici (strain 4287 / CBS 123668 / FGSC 9935 / NRRL 34936)</name>
    <name type="common">Fusarium vascular wilt of tomato</name>
    <dbReference type="NCBI Taxonomy" id="426428"/>
    <lineage>
        <taxon>Eukaryota</taxon>
        <taxon>Fungi</taxon>
        <taxon>Dikarya</taxon>
        <taxon>Ascomycota</taxon>
        <taxon>Pezizomycotina</taxon>
        <taxon>Sordariomycetes</taxon>
        <taxon>Hypocreomycetidae</taxon>
        <taxon>Hypocreales</taxon>
        <taxon>Nectriaceae</taxon>
        <taxon>Fusarium</taxon>
        <taxon>Fusarium oxysporum species complex</taxon>
    </lineage>
</organism>